<proteinExistence type="inferred from homology"/>
<keyword evidence="4" id="KW-0106">Calcium</keyword>
<organism evidence="6 7">
    <name type="scientific">Occultella aeris</name>
    <dbReference type="NCBI Taxonomy" id="2761496"/>
    <lineage>
        <taxon>Bacteria</taxon>
        <taxon>Bacillati</taxon>
        <taxon>Actinomycetota</taxon>
        <taxon>Actinomycetes</taxon>
        <taxon>Micrococcales</taxon>
        <taxon>Ruaniaceae</taxon>
        <taxon>Occultella</taxon>
    </lineage>
</organism>
<evidence type="ECO:0000259" key="5">
    <source>
        <dbReference type="Pfam" id="PF00884"/>
    </source>
</evidence>
<dbReference type="EC" id="3.1.6.1" evidence="6"/>
<evidence type="ECO:0000313" key="7">
    <source>
        <dbReference type="Proteomes" id="UP000419743"/>
    </source>
</evidence>
<dbReference type="PANTHER" id="PTHR42693:SF43">
    <property type="entry name" value="BLL2667 PROTEIN"/>
    <property type="match status" value="1"/>
</dbReference>
<evidence type="ECO:0000256" key="2">
    <source>
        <dbReference type="ARBA" id="ARBA00022723"/>
    </source>
</evidence>
<gene>
    <name evidence="6" type="primary">atsA_2</name>
    <name evidence="6" type="ORF">HALOF300_01541</name>
</gene>
<comment type="similarity">
    <text evidence="1">Belongs to the sulfatase family.</text>
</comment>
<dbReference type="InterPro" id="IPR000917">
    <property type="entry name" value="Sulfatase_N"/>
</dbReference>
<feature type="domain" description="Sulfatase N-terminal" evidence="5">
    <location>
        <begin position="33"/>
        <end position="455"/>
    </location>
</feature>
<evidence type="ECO:0000313" key="6">
    <source>
        <dbReference type="EMBL" id="VZO36337.1"/>
    </source>
</evidence>
<protein>
    <submittedName>
        <fullName evidence="6">Arylsulfatase</fullName>
        <ecNumber evidence="6">3.1.6.1</ecNumber>
    </submittedName>
</protein>
<sequence length="779" mass="86811">MTRQFQGKIEVNVRDSVADWDAFIPDKAPEGAPNVLVVLYDDTGQAAWSPYGGRIRMPTMDRLAAGGLTYSQWHTTALCSPTRSTFLTGRNHHLNGFASISESSTGFPGYSSHIPTSNATMATVLREAGWSTFWVGKNHNIPIDEWTAGASKKRWPLGQGYDRFYGFIGGETNNWYPSLAEDNKYISQPYLPEEGYHLSKDLADQALRMIRDSKQTEPEKPWYLWFCPGANHAPHHAPEEYIAKYEGMFDDGYEAYREWVLPRMIERGILPEGTELTPLNPMADGTFADGDYVRPWAELTAEERRLFSRMAEVYAGFSEYTDAQVGRIVDYLEESGQLDNTIIFYCADNGASGEGSPNGSTNEGKFINGYPDTIEDNLAAMDALGSPDTYNHYPTGWAAAFSTPYRMFKRYTYQGGVCDPLVVHWPKGIQARGEVRGQYHHCTDIVPTIYEACGVTMPDVVDGVEQTPLSGVSMLYSFNEPDEPTTKKTQYYEMFGQRGIWHDGWKAVTEHGPISGISNFDEDRWQLFHTDVDRAEEHDVAAEHPEKLDELVALWFEEARANNVLPLNDMQVAGKDLQAFLAMEFNIPVPPSGQYTYYPGTSEVPERSAANVHAVSYKAFAQVEFTPETSGVIFAHGSRFGGHSLFVKDGQLVYAYNFLGIPPEVQVVGPAPRSGHHIVGVDFSKQSMDEHRVSHGTLKLYVDDEVIGQDDDFRTMTGHFSLCGEGLCIGYDSGDAASKEYAGSRFEFTGGVLTKVVFDVADDAYVDVERHLAAAMARD</sequence>
<dbReference type="CDD" id="cd16025">
    <property type="entry name" value="PAS_like"/>
    <property type="match status" value="1"/>
</dbReference>
<dbReference type="PANTHER" id="PTHR42693">
    <property type="entry name" value="ARYLSULFATASE FAMILY MEMBER"/>
    <property type="match status" value="1"/>
</dbReference>
<evidence type="ECO:0000256" key="3">
    <source>
        <dbReference type="ARBA" id="ARBA00022801"/>
    </source>
</evidence>
<dbReference type="EMBL" id="CACRYJ010000020">
    <property type="protein sequence ID" value="VZO36337.1"/>
    <property type="molecule type" value="Genomic_DNA"/>
</dbReference>
<reference evidence="6 7" key="1">
    <citation type="submission" date="2019-11" db="EMBL/GenBank/DDBJ databases">
        <authorList>
            <person name="Criscuolo A."/>
        </authorList>
    </citation>
    <scope>NUCLEOTIDE SEQUENCE [LARGE SCALE GENOMIC DNA]</scope>
    <source>
        <strain evidence="6">CIP111667</strain>
    </source>
</reference>
<name>A0A7M4DHE4_9MICO</name>
<dbReference type="GO" id="GO:0004065">
    <property type="term" value="F:arylsulfatase activity"/>
    <property type="evidence" value="ECO:0007669"/>
    <property type="project" value="UniProtKB-EC"/>
</dbReference>
<dbReference type="InterPro" id="IPR017850">
    <property type="entry name" value="Alkaline_phosphatase_core_sf"/>
</dbReference>
<dbReference type="AlphaFoldDB" id="A0A7M4DHE4"/>
<dbReference type="Pfam" id="PF00884">
    <property type="entry name" value="Sulfatase"/>
    <property type="match status" value="1"/>
</dbReference>
<dbReference type="GO" id="GO:0046872">
    <property type="term" value="F:metal ion binding"/>
    <property type="evidence" value="ECO:0007669"/>
    <property type="project" value="UniProtKB-KW"/>
</dbReference>
<dbReference type="SUPFAM" id="SSF53649">
    <property type="entry name" value="Alkaline phosphatase-like"/>
    <property type="match status" value="1"/>
</dbReference>
<dbReference type="PROSITE" id="PS00523">
    <property type="entry name" value="SULFATASE_1"/>
    <property type="match status" value="1"/>
</dbReference>
<keyword evidence="7" id="KW-1185">Reference proteome</keyword>
<keyword evidence="2" id="KW-0479">Metal-binding</keyword>
<dbReference type="RefSeq" id="WP_156740367.1">
    <property type="nucleotide sequence ID" value="NZ_CACRYJ010000020.1"/>
</dbReference>
<accession>A0A7M4DHE4</accession>
<evidence type="ECO:0000256" key="4">
    <source>
        <dbReference type="ARBA" id="ARBA00022837"/>
    </source>
</evidence>
<dbReference type="InterPro" id="IPR024607">
    <property type="entry name" value="Sulfatase_CS"/>
</dbReference>
<dbReference type="Proteomes" id="UP000419743">
    <property type="component" value="Unassembled WGS sequence"/>
</dbReference>
<evidence type="ECO:0000256" key="1">
    <source>
        <dbReference type="ARBA" id="ARBA00008779"/>
    </source>
</evidence>
<comment type="caution">
    <text evidence="6">The sequence shown here is derived from an EMBL/GenBank/DDBJ whole genome shotgun (WGS) entry which is preliminary data.</text>
</comment>
<keyword evidence="3 6" id="KW-0378">Hydrolase</keyword>
<dbReference type="InterPro" id="IPR050738">
    <property type="entry name" value="Sulfatase"/>
</dbReference>
<dbReference type="Gene3D" id="3.40.720.10">
    <property type="entry name" value="Alkaline Phosphatase, subunit A"/>
    <property type="match status" value="1"/>
</dbReference>